<dbReference type="InterPro" id="IPR036291">
    <property type="entry name" value="NAD(P)-bd_dom_sf"/>
</dbReference>
<keyword evidence="11" id="KW-1185">Reference proteome</keyword>
<evidence type="ECO:0000256" key="6">
    <source>
        <dbReference type="ARBA" id="ARBA00023002"/>
    </source>
</evidence>
<dbReference type="Gene3D" id="3.40.50.720">
    <property type="entry name" value="NAD(P)-binding Rossmann-like Domain"/>
    <property type="match status" value="1"/>
</dbReference>
<dbReference type="AlphaFoldDB" id="A0A9P1BVC3"/>
<comment type="pathway">
    <text evidence="1">Porphyrin-containing compound metabolism; chlorophyll biosynthesis.</text>
</comment>
<dbReference type="GO" id="GO:0016630">
    <property type="term" value="F:protochlorophyllide reductase activity"/>
    <property type="evidence" value="ECO:0007669"/>
    <property type="project" value="UniProtKB-EC"/>
</dbReference>
<dbReference type="Proteomes" id="UP001152797">
    <property type="component" value="Unassembled WGS sequence"/>
</dbReference>
<dbReference type="EMBL" id="CAMXCT030000432">
    <property type="protein sequence ID" value="CAL4766028.1"/>
    <property type="molecule type" value="Genomic_DNA"/>
</dbReference>
<dbReference type="PRINTS" id="PR00081">
    <property type="entry name" value="GDHRDH"/>
</dbReference>
<dbReference type="GO" id="GO:0015995">
    <property type="term" value="P:chlorophyll biosynthetic process"/>
    <property type="evidence" value="ECO:0007669"/>
    <property type="project" value="UniProtKB-KW"/>
</dbReference>
<evidence type="ECO:0000256" key="4">
    <source>
        <dbReference type="ARBA" id="ARBA00022531"/>
    </source>
</evidence>
<dbReference type="Pfam" id="PF00106">
    <property type="entry name" value="adh_short"/>
    <property type="match status" value="1"/>
</dbReference>
<keyword evidence="6" id="KW-0560">Oxidoreductase</keyword>
<comment type="similarity">
    <text evidence="2">Belongs to the short-chain dehydrogenases/reductases (SDR) family. POR subfamily.</text>
</comment>
<dbReference type="OrthoDB" id="191139at2759"/>
<comment type="caution">
    <text evidence="9">The sequence shown here is derived from an EMBL/GenBank/DDBJ whole genome shotgun (WGS) entry which is preliminary data.</text>
</comment>
<keyword evidence="7" id="KW-0149">Chlorophyll biosynthesis</keyword>
<reference evidence="9" key="1">
    <citation type="submission" date="2022-10" db="EMBL/GenBank/DDBJ databases">
        <authorList>
            <person name="Chen Y."/>
            <person name="Dougan E. K."/>
            <person name="Chan C."/>
            <person name="Rhodes N."/>
            <person name="Thang M."/>
        </authorList>
    </citation>
    <scope>NUCLEOTIDE SEQUENCE</scope>
</reference>
<gene>
    <name evidence="9" type="ORF">C1SCF055_LOCUS6732</name>
</gene>
<accession>A0A9P1BVC3</accession>
<organism evidence="9">
    <name type="scientific">Cladocopium goreaui</name>
    <dbReference type="NCBI Taxonomy" id="2562237"/>
    <lineage>
        <taxon>Eukaryota</taxon>
        <taxon>Sar</taxon>
        <taxon>Alveolata</taxon>
        <taxon>Dinophyceae</taxon>
        <taxon>Suessiales</taxon>
        <taxon>Symbiodiniaceae</taxon>
        <taxon>Cladocopium</taxon>
    </lineage>
</organism>
<sequence length="208" mass="22984">MFMLRCGLVLILQALLQPAHGYAWMAKIKAPSLMNLRKMQKGSKFGDKKIVVITGTSSGLGKAATKALLRAGDYHVVGAVRDLEKMKIVAELEGFDMDRFTPMYLDLASFESVHNFAKDLDKFRGDRPVDRLVCNAAVYQPTLSYPKWTVDGHEQQLQINYLSQFLLTSKVMPMMTESDDARVCMIGSVTGNDNTVGGGGVYPIADLK</sequence>
<keyword evidence="5" id="KW-0521">NADP</keyword>
<dbReference type="EMBL" id="CAMXCT010000432">
    <property type="protein sequence ID" value="CAI3978716.1"/>
    <property type="molecule type" value="Genomic_DNA"/>
</dbReference>
<dbReference type="PANTHER" id="PTHR44419:SF19">
    <property type="entry name" value="PROTOCHLOROPHYLLIDE REDUCTASE A, CHLOROPLASTIC"/>
    <property type="match status" value="1"/>
</dbReference>
<evidence type="ECO:0000256" key="8">
    <source>
        <dbReference type="SAM" id="SignalP"/>
    </source>
</evidence>
<evidence type="ECO:0000256" key="1">
    <source>
        <dbReference type="ARBA" id="ARBA00005173"/>
    </source>
</evidence>
<evidence type="ECO:0000256" key="5">
    <source>
        <dbReference type="ARBA" id="ARBA00022857"/>
    </source>
</evidence>
<name>A0A9P1BVC3_9DINO</name>
<evidence type="ECO:0000313" key="10">
    <source>
        <dbReference type="EMBL" id="CAL4766028.1"/>
    </source>
</evidence>
<evidence type="ECO:0000256" key="7">
    <source>
        <dbReference type="ARBA" id="ARBA00023171"/>
    </source>
</evidence>
<protein>
    <recommendedName>
        <fullName evidence="3">protochlorophyllide reductase</fullName>
        <ecNumber evidence="3">1.3.1.33</ecNumber>
    </recommendedName>
</protein>
<evidence type="ECO:0000313" key="9">
    <source>
        <dbReference type="EMBL" id="CAI3978716.1"/>
    </source>
</evidence>
<dbReference type="PANTHER" id="PTHR44419">
    <property type="entry name" value="PROTOCHLOROPHYLLIDE REDUCTASE C, CHLOROPLASTIC"/>
    <property type="match status" value="1"/>
</dbReference>
<evidence type="ECO:0000256" key="3">
    <source>
        <dbReference type="ARBA" id="ARBA00012006"/>
    </source>
</evidence>
<keyword evidence="4" id="KW-0602">Photosynthesis</keyword>
<dbReference type="GO" id="GO:0015979">
    <property type="term" value="P:photosynthesis"/>
    <property type="evidence" value="ECO:0007669"/>
    <property type="project" value="UniProtKB-KW"/>
</dbReference>
<feature type="non-terminal residue" evidence="9">
    <location>
        <position position="208"/>
    </location>
</feature>
<dbReference type="SUPFAM" id="SSF51735">
    <property type="entry name" value="NAD(P)-binding Rossmann-fold domains"/>
    <property type="match status" value="1"/>
</dbReference>
<reference evidence="10 11" key="2">
    <citation type="submission" date="2024-05" db="EMBL/GenBank/DDBJ databases">
        <authorList>
            <person name="Chen Y."/>
            <person name="Shah S."/>
            <person name="Dougan E. K."/>
            <person name="Thang M."/>
            <person name="Chan C."/>
        </authorList>
    </citation>
    <scope>NUCLEOTIDE SEQUENCE [LARGE SCALE GENOMIC DNA]</scope>
</reference>
<feature type="signal peptide" evidence="8">
    <location>
        <begin position="1"/>
        <end position="21"/>
    </location>
</feature>
<keyword evidence="8" id="KW-0732">Signal</keyword>
<proteinExistence type="inferred from homology"/>
<feature type="chain" id="PRO_5043269823" description="protochlorophyllide reductase" evidence="8">
    <location>
        <begin position="22"/>
        <end position="208"/>
    </location>
</feature>
<dbReference type="InterPro" id="IPR002347">
    <property type="entry name" value="SDR_fam"/>
</dbReference>
<evidence type="ECO:0000256" key="2">
    <source>
        <dbReference type="ARBA" id="ARBA00005821"/>
    </source>
</evidence>
<dbReference type="EMBL" id="CAMXCT020000432">
    <property type="protein sequence ID" value="CAL1132091.1"/>
    <property type="molecule type" value="Genomic_DNA"/>
</dbReference>
<dbReference type="EC" id="1.3.1.33" evidence="3"/>
<dbReference type="InterPro" id="IPR005979">
    <property type="entry name" value="Prochl_reduct"/>
</dbReference>
<evidence type="ECO:0000313" key="11">
    <source>
        <dbReference type="Proteomes" id="UP001152797"/>
    </source>
</evidence>